<dbReference type="InterPro" id="IPR001611">
    <property type="entry name" value="Leu-rich_rpt"/>
</dbReference>
<comment type="similarity">
    <text evidence="1">Belongs to the folylpolyglutamate synthase family.</text>
</comment>
<evidence type="ECO:0000256" key="4">
    <source>
        <dbReference type="ARBA" id="ARBA00022741"/>
    </source>
</evidence>
<dbReference type="Proteomes" id="UP000039865">
    <property type="component" value="Unassembled WGS sequence"/>
</dbReference>
<dbReference type="PROSITE" id="PS01011">
    <property type="entry name" value="FOLYLPOLYGLU_SYNT_1"/>
    <property type="match status" value="1"/>
</dbReference>
<dbReference type="Gene3D" id="3.90.190.20">
    <property type="entry name" value="Mur ligase, C-terminal domain"/>
    <property type="match status" value="1"/>
</dbReference>
<accession>A0A078BB40</accession>
<dbReference type="Gene3D" id="3.40.1190.10">
    <property type="entry name" value="Mur-like, catalytic domain"/>
    <property type="match status" value="1"/>
</dbReference>
<keyword evidence="2" id="KW-0436">Ligase</keyword>
<dbReference type="PANTHER" id="PTHR11136:SF0">
    <property type="entry name" value="DIHYDROFOLATE SYNTHETASE-RELATED"/>
    <property type="match status" value="1"/>
</dbReference>
<evidence type="ECO:0000256" key="2">
    <source>
        <dbReference type="ARBA" id="ARBA00022598"/>
    </source>
</evidence>
<dbReference type="SUPFAM" id="SSF53244">
    <property type="entry name" value="MurD-like peptide ligases, peptide-binding domain"/>
    <property type="match status" value="1"/>
</dbReference>
<evidence type="ECO:0000313" key="8">
    <source>
        <dbReference type="EMBL" id="CDW91790.1"/>
    </source>
</evidence>
<dbReference type="InterPro" id="IPR036565">
    <property type="entry name" value="Mur-like_cat_sf"/>
</dbReference>
<dbReference type="PROSITE" id="PS51450">
    <property type="entry name" value="LRR"/>
    <property type="match status" value="1"/>
</dbReference>
<keyword evidence="4" id="KW-0547">Nucleotide-binding</keyword>
<dbReference type="PROSITE" id="PS01012">
    <property type="entry name" value="FOLYLPOLYGLU_SYNT_2"/>
    <property type="match status" value="1"/>
</dbReference>
<dbReference type="InterPro" id="IPR032675">
    <property type="entry name" value="LRR_dom_sf"/>
</dbReference>
<dbReference type="InterPro" id="IPR018109">
    <property type="entry name" value="Folylpolyglutamate_synth_CS"/>
</dbReference>
<dbReference type="GO" id="GO:0004326">
    <property type="term" value="F:tetrahydrofolylpolyglutamate synthase activity"/>
    <property type="evidence" value="ECO:0007669"/>
    <property type="project" value="InterPro"/>
</dbReference>
<keyword evidence="9" id="KW-1185">Reference proteome</keyword>
<keyword evidence="6" id="KW-0460">Magnesium</keyword>
<dbReference type="EMBL" id="CCKQ01019751">
    <property type="protein sequence ID" value="CDW91790.1"/>
    <property type="molecule type" value="Genomic_DNA"/>
</dbReference>
<evidence type="ECO:0000256" key="1">
    <source>
        <dbReference type="ARBA" id="ARBA00008276"/>
    </source>
</evidence>
<dbReference type="InParanoid" id="A0A078BB40"/>
<dbReference type="GO" id="GO:0046872">
    <property type="term" value="F:metal ion binding"/>
    <property type="evidence" value="ECO:0007669"/>
    <property type="project" value="UniProtKB-KW"/>
</dbReference>
<gene>
    <name evidence="8" type="primary">Contig4638.g4955</name>
    <name evidence="8" type="ORF">STYLEM_20951</name>
</gene>
<dbReference type="GO" id="GO:0005524">
    <property type="term" value="F:ATP binding"/>
    <property type="evidence" value="ECO:0007669"/>
    <property type="project" value="UniProtKB-KW"/>
</dbReference>
<dbReference type="Gene3D" id="3.80.10.10">
    <property type="entry name" value="Ribonuclease Inhibitor"/>
    <property type="match status" value="2"/>
</dbReference>
<sequence>MNITYQTGKILVTKFFINLGQSTTQPEENSQGRINIDNSLYNSTAYHSNNIFKNETESSYTVEPKKIINFRKFKKTTHYYKTSYSKLNQQFDHGGSKDNLLGELMQEQQNQKFYHQEIDNVTVNQRFSQQVNKQFVDTALRASTSQFQNPISRSQERINHISFPNLKQRQQEIINRSSITQNTMFRKASKLNYELEQDNANQNNAYSRNQVHLRSVQRQQLESRISNTSPFQKTQNLNTSTQNMNMSNMIDKRVTQSRIASKSQQMIGRIANKSRILNRLPFYKVTGDNSVDLQKSVYPFNKSLITYQVNEKLNDEEGFNRSLEFAMKVEEVNTSGKHKVEDRLGRFDADFRGKVGMLDVALNSYMNEAKHEFLIKPSPYHTREEIQKYIDLGVKNEEKGKKIFNQGKISDFDIIKVKKVSHFTDHQGNYLTKTGHKIDDFSLQKHQKHVGISSLLKNEWSRNQNSVAQSMGGHRLPIKRELQTAGIKNFQSSQNKSVTEQISQFSQKLKRLGSNEPVISPNKMSLFYQSTQSPSNRSPVKVQDVKKRQEIKDEILRSELDIQSQLFEDDRETHSILSKSSGLTQHTNLVMNLGKVKHPQELALIEFIQKCEKGLQLPFSLMNCLKLNEETGFQPHLVLDFRLTEPAAKGVAKAIEILNDKLVSVDMKNIDLSDQNMSSILEGIKKNPYIQILQIYGCELGNLSTQKLCEILEQSYLVYQDDLIESKEQSKVLLLKKLYLKDCKFKNKNIEPVTAPLSYKTFYPFEDLTLSQNKIQKVESLIKLISNSDCLKNLDLSFNQFKLVDTDALISSFSMSNLKMLNLSFNHLSKFALQQLSELIRYSWTLIDIDLALTGIDSLQEDIISMMMMARDSQTLQAIHLTGNNLKPDTLKRIREILQIEPHTIKRRMAMENVLDISNNDLMVIQQNATIQDSSVSRSQESLQMFRHQEVVQHSQKAQSNYVQISERLVFHRILGHPEIPLSNQWCESENCWICQKFNYCLFFYQTQDDYHDQNVFLPVSFKPEGYIHMQKVEDFLDELGSIAVHKSNNWYENMFKRLKYKNPHIVLDIIDKDFYILQKKQWWIGADFIEPKIVHTIIVDEVESQFTIPLRVFDVRICFKDYQNELLKQSEIQAEVIDPRKLTKEEIQILEQRQNYPLFKLRENIQTQRQSDSPDASPIASKFKMFAQYKHDESDHISKCFDTDFRYSSITSLVENSSQMQRLERFCDKYKLLTINNFKASDTLQTTQQSEFFKQSILKDLYNKTFRGKQQASSGQNSRLNQIQLGEAKQQNNLSPLLLKEQSLPVQSDNYAHMIQLIKKNKVEKLCRFQFLEMIFRIALKTSTGLDSYTANEKFISLMLIPQWDHPKLNEERLRNLQTLEIDQVLKSHQPVLKHVFNTTQIKSLVSLDLITKFMLKVFPDQLAKKDIQKCFILSKKYVLFSLDVYRFVIDEQEEFDKYFTMEMREFYEFLVRISMIVIEEDWPLFYLDKIFKHNIIRKYKPGESVNLDHMRSLCQYFGDPQKKFKSIHISGTNGKGTVSLKTANILYKAGFKIGLLTSPHISTFRERITVNHEKMTQDQLVDYADMVFRAVNAKRMEATFHELVTLIAFLHFSELNVDYGILECGLGGRLDPTNVIEKPVVTAITSIAFDHMEYLGSNLESIAAEKAGIIKHGVPVIIGPTVVQDSVYCKAKAMDAKIVAVKRKNFIKSNDEIVKKIIENLSINLQPHEFDSGLKINIPCRMEQLSKEMVQGIIKSKNPPIVYLDVCSNPQATKNVITEISNRHPMKKIQAICGFQRNKDMLSMLHYLATHKNLRSICPITLDHESVTPINEYKVKVQEVQKLINSFEKSSVFLEPIQEGHLSNTLEQALKQCHSNKDILLVCGSYNIMHDVRQFFKFDEEYDSQIFSHF</sequence>
<organism evidence="8 9">
    <name type="scientific">Stylonychia lemnae</name>
    <name type="common">Ciliate</name>
    <dbReference type="NCBI Taxonomy" id="5949"/>
    <lineage>
        <taxon>Eukaryota</taxon>
        <taxon>Sar</taxon>
        <taxon>Alveolata</taxon>
        <taxon>Ciliophora</taxon>
        <taxon>Intramacronucleata</taxon>
        <taxon>Spirotrichea</taxon>
        <taxon>Stichotrichia</taxon>
        <taxon>Sporadotrichida</taxon>
        <taxon>Oxytrichidae</taxon>
        <taxon>Stylonychinae</taxon>
        <taxon>Stylonychia</taxon>
    </lineage>
</organism>
<dbReference type="GO" id="GO:0005829">
    <property type="term" value="C:cytosol"/>
    <property type="evidence" value="ECO:0007669"/>
    <property type="project" value="TreeGrafter"/>
</dbReference>
<evidence type="ECO:0000256" key="5">
    <source>
        <dbReference type="ARBA" id="ARBA00022840"/>
    </source>
</evidence>
<dbReference type="InterPro" id="IPR001645">
    <property type="entry name" value="Folylpolyglutamate_synth"/>
</dbReference>
<evidence type="ECO:0000259" key="7">
    <source>
        <dbReference type="Pfam" id="PF08245"/>
    </source>
</evidence>
<dbReference type="Pfam" id="PF08245">
    <property type="entry name" value="Mur_ligase_M"/>
    <property type="match status" value="1"/>
</dbReference>
<name>A0A078BB40_STYLE</name>
<dbReference type="GO" id="GO:0008841">
    <property type="term" value="F:dihydrofolate synthase activity"/>
    <property type="evidence" value="ECO:0007669"/>
    <property type="project" value="TreeGrafter"/>
</dbReference>
<feature type="domain" description="Mur ligase central" evidence="7">
    <location>
        <begin position="1531"/>
        <end position="1676"/>
    </location>
</feature>
<dbReference type="InterPro" id="IPR036615">
    <property type="entry name" value="Mur_ligase_C_dom_sf"/>
</dbReference>
<dbReference type="InterPro" id="IPR013221">
    <property type="entry name" value="Mur_ligase_cen"/>
</dbReference>
<dbReference type="OrthoDB" id="5212574at2759"/>
<dbReference type="NCBIfam" id="TIGR01499">
    <property type="entry name" value="folC"/>
    <property type="match status" value="1"/>
</dbReference>
<protein>
    <submittedName>
        <fullName evidence="8">Folylpolyglutamate synthase</fullName>
    </submittedName>
</protein>
<dbReference type="PANTHER" id="PTHR11136">
    <property type="entry name" value="FOLYLPOLYGLUTAMATE SYNTHASE-RELATED"/>
    <property type="match status" value="1"/>
</dbReference>
<keyword evidence="5" id="KW-0067">ATP-binding</keyword>
<dbReference type="SUPFAM" id="SSF52047">
    <property type="entry name" value="RNI-like"/>
    <property type="match status" value="1"/>
</dbReference>
<proteinExistence type="inferred from homology"/>
<evidence type="ECO:0000256" key="6">
    <source>
        <dbReference type="ARBA" id="ARBA00022842"/>
    </source>
</evidence>
<dbReference type="SUPFAM" id="SSF53623">
    <property type="entry name" value="MurD-like peptide ligases, catalytic domain"/>
    <property type="match status" value="1"/>
</dbReference>
<keyword evidence="3" id="KW-0479">Metal-binding</keyword>
<evidence type="ECO:0000313" key="9">
    <source>
        <dbReference type="Proteomes" id="UP000039865"/>
    </source>
</evidence>
<dbReference type="GO" id="GO:0005739">
    <property type="term" value="C:mitochondrion"/>
    <property type="evidence" value="ECO:0007669"/>
    <property type="project" value="TreeGrafter"/>
</dbReference>
<reference evidence="8 9" key="1">
    <citation type="submission" date="2014-06" db="EMBL/GenBank/DDBJ databases">
        <authorList>
            <person name="Swart Estienne"/>
        </authorList>
    </citation>
    <scope>NUCLEOTIDE SEQUENCE [LARGE SCALE GENOMIC DNA]</scope>
    <source>
        <strain evidence="8 9">130c</strain>
    </source>
</reference>
<evidence type="ECO:0000256" key="3">
    <source>
        <dbReference type="ARBA" id="ARBA00022723"/>
    </source>
</evidence>